<dbReference type="GeneID" id="19460384"/>
<feature type="region of interest" description="Disordered" evidence="1">
    <location>
        <begin position="122"/>
        <end position="183"/>
    </location>
</feature>
<dbReference type="RefSeq" id="XP_008086733.1">
    <property type="nucleotide sequence ID" value="XM_008088542.1"/>
</dbReference>
<feature type="compositionally biased region" description="Polar residues" evidence="1">
    <location>
        <begin position="162"/>
        <end position="176"/>
    </location>
</feature>
<keyword evidence="3" id="KW-1185">Reference proteome</keyword>
<organism evidence="2 3">
    <name type="scientific">Glarea lozoyensis (strain ATCC 20868 / MF5171)</name>
    <dbReference type="NCBI Taxonomy" id="1116229"/>
    <lineage>
        <taxon>Eukaryota</taxon>
        <taxon>Fungi</taxon>
        <taxon>Dikarya</taxon>
        <taxon>Ascomycota</taxon>
        <taxon>Pezizomycotina</taxon>
        <taxon>Leotiomycetes</taxon>
        <taxon>Helotiales</taxon>
        <taxon>Helotiaceae</taxon>
        <taxon>Glarea</taxon>
    </lineage>
</organism>
<dbReference type="OrthoDB" id="271745at2759"/>
<dbReference type="Proteomes" id="UP000016922">
    <property type="component" value="Unassembled WGS sequence"/>
</dbReference>
<dbReference type="OMA" id="ICMGGEE"/>
<protein>
    <submittedName>
        <fullName evidence="2">Uncharacterized protein</fullName>
    </submittedName>
</protein>
<gene>
    <name evidence="2" type="ORF">GLAREA_01326</name>
</gene>
<dbReference type="AlphaFoldDB" id="S3CJL6"/>
<sequence>MLLTTPLTTFLSHNTTPQLPTLLLLTPSGLVLSSASPLPASLLRTQATAASTLWSLYRPFDRTSNAMHSALPSDPSSSALSSDTVTDDDISSITVQLAHGTMVIRELSCGLIFVAIGPTSAPPNHMSSPSPLPTAHTTTTSPPSSPPAQHLAPSELGERVSSGGSLNNIQSSTPSIAGSVGSSVAGARQQAGILKIKRRADEVGKWLEGQLRGFVLSAGER</sequence>
<dbReference type="HOGENOM" id="CLU_074183_0_0_1"/>
<dbReference type="EMBL" id="KE145371">
    <property type="protein sequence ID" value="EPE25414.1"/>
    <property type="molecule type" value="Genomic_DNA"/>
</dbReference>
<name>S3CJL6_GLAL2</name>
<dbReference type="eggNOG" id="ENOG502SRF0">
    <property type="taxonomic scope" value="Eukaryota"/>
</dbReference>
<feature type="compositionally biased region" description="Low complexity" evidence="1">
    <location>
        <begin position="127"/>
        <end position="142"/>
    </location>
</feature>
<proteinExistence type="predicted"/>
<dbReference type="STRING" id="1116229.S3CJL6"/>
<reference evidence="2 3" key="1">
    <citation type="journal article" date="2013" name="BMC Genomics">
        <title>Genomics-driven discovery of the pneumocandin biosynthetic gene cluster in the fungus Glarea lozoyensis.</title>
        <authorList>
            <person name="Chen L."/>
            <person name="Yue Q."/>
            <person name="Zhang X."/>
            <person name="Xiang M."/>
            <person name="Wang C."/>
            <person name="Li S."/>
            <person name="Che Y."/>
            <person name="Ortiz-Lopez F.J."/>
            <person name="Bills G.F."/>
            <person name="Liu X."/>
            <person name="An Z."/>
        </authorList>
    </citation>
    <scope>NUCLEOTIDE SEQUENCE [LARGE SCALE GENOMIC DNA]</scope>
    <source>
        <strain evidence="3">ATCC 20868 / MF5171</strain>
    </source>
</reference>
<dbReference type="Gene3D" id="3.30.450.30">
    <property type="entry name" value="Dynein light chain 2a, cytoplasmic"/>
    <property type="match status" value="1"/>
</dbReference>
<accession>S3CJL6</accession>
<evidence type="ECO:0000313" key="2">
    <source>
        <dbReference type="EMBL" id="EPE25414.1"/>
    </source>
</evidence>
<dbReference type="KEGG" id="glz:GLAREA_01326"/>
<evidence type="ECO:0000313" key="3">
    <source>
        <dbReference type="Proteomes" id="UP000016922"/>
    </source>
</evidence>
<evidence type="ECO:0000256" key="1">
    <source>
        <dbReference type="SAM" id="MobiDB-lite"/>
    </source>
</evidence>